<dbReference type="InterPro" id="IPR000515">
    <property type="entry name" value="MetI-like"/>
</dbReference>
<evidence type="ECO:0000256" key="8">
    <source>
        <dbReference type="SAM" id="MobiDB-lite"/>
    </source>
</evidence>
<dbReference type="RefSeq" id="WP_245790426.1">
    <property type="nucleotide sequence ID" value="NZ_FQUL01000037.1"/>
</dbReference>
<keyword evidence="4 7" id="KW-0812">Transmembrane</keyword>
<keyword evidence="11" id="KW-1185">Reference proteome</keyword>
<feature type="compositionally biased region" description="Basic and acidic residues" evidence="8">
    <location>
        <begin position="1"/>
        <end position="18"/>
    </location>
</feature>
<feature type="transmembrane region" description="Helical" evidence="7">
    <location>
        <begin position="230"/>
        <end position="249"/>
    </location>
</feature>
<keyword evidence="3" id="KW-1003">Cell membrane</keyword>
<dbReference type="Proteomes" id="UP000184295">
    <property type="component" value="Unassembled WGS sequence"/>
</dbReference>
<evidence type="ECO:0000313" key="10">
    <source>
        <dbReference type="EMBL" id="SHE91505.1"/>
    </source>
</evidence>
<accession>A0A1M4XDI6</accession>
<evidence type="ECO:0000256" key="4">
    <source>
        <dbReference type="ARBA" id="ARBA00022692"/>
    </source>
</evidence>
<evidence type="ECO:0000313" key="11">
    <source>
        <dbReference type="Proteomes" id="UP000184295"/>
    </source>
</evidence>
<evidence type="ECO:0000256" key="7">
    <source>
        <dbReference type="RuleBase" id="RU363032"/>
    </source>
</evidence>
<comment type="subcellular location">
    <subcellularLocation>
        <location evidence="1 7">Cell membrane</location>
        <topology evidence="1 7">Multi-pass membrane protein</topology>
    </subcellularLocation>
</comment>
<evidence type="ECO:0000256" key="5">
    <source>
        <dbReference type="ARBA" id="ARBA00022989"/>
    </source>
</evidence>
<evidence type="ECO:0000256" key="6">
    <source>
        <dbReference type="ARBA" id="ARBA00023136"/>
    </source>
</evidence>
<dbReference type="GO" id="GO:0005886">
    <property type="term" value="C:plasma membrane"/>
    <property type="evidence" value="ECO:0007669"/>
    <property type="project" value="UniProtKB-SubCell"/>
</dbReference>
<keyword evidence="5 7" id="KW-1133">Transmembrane helix</keyword>
<dbReference type="SUPFAM" id="SSF161098">
    <property type="entry name" value="MetI-like"/>
    <property type="match status" value="1"/>
</dbReference>
<feature type="transmembrane region" description="Helical" evidence="7">
    <location>
        <begin position="40"/>
        <end position="61"/>
    </location>
</feature>
<feature type="transmembrane region" description="Helical" evidence="7">
    <location>
        <begin position="140"/>
        <end position="160"/>
    </location>
</feature>
<evidence type="ECO:0000259" key="9">
    <source>
        <dbReference type="PROSITE" id="PS50928"/>
    </source>
</evidence>
<feature type="transmembrane region" description="Helical" evidence="7">
    <location>
        <begin position="269"/>
        <end position="291"/>
    </location>
</feature>
<name>A0A1M4XDI6_9ACTN</name>
<feature type="domain" description="ABC transmembrane type-1" evidence="9">
    <location>
        <begin position="105"/>
        <end position="291"/>
    </location>
</feature>
<dbReference type="InterPro" id="IPR050366">
    <property type="entry name" value="BP-dependent_transpt_permease"/>
</dbReference>
<evidence type="ECO:0000256" key="2">
    <source>
        <dbReference type="ARBA" id="ARBA00022448"/>
    </source>
</evidence>
<sequence>MKVSEQAERRTASKDKEGANVNVRQSSSASALQVFMANKLAVGAVLALLVVAMFSFLGPLLHHTNQTATNLTMENLPPGPQHILGTSPTGKDELGRLMVGGQSTLEVGLAVGLLSTGFGLIWGTIAGYVGGAVDALMMRVVDAALSIPFLFFAVLLAAVITPSVPLIIFVISAVSWLSTARLVRGETLKVRTYDFVAASKGFGTSNRSLITRHIAPNVLGTLIVNGTLKVADAILIFASLGYLGLGVAPPATNWGATLAAGVNNIFNGYWWQLWPAAIMIIVTVLSVNVLGDGLRDVVERRLARS</sequence>
<reference evidence="11" key="1">
    <citation type="submission" date="2016-11" db="EMBL/GenBank/DDBJ databases">
        <authorList>
            <person name="Varghese N."/>
            <person name="Submissions S."/>
        </authorList>
    </citation>
    <scope>NUCLEOTIDE SEQUENCE [LARGE SCALE GENOMIC DNA]</scope>
    <source>
        <strain evidence="11">DSM 19514</strain>
    </source>
</reference>
<dbReference type="Pfam" id="PF12911">
    <property type="entry name" value="OppC_N"/>
    <property type="match status" value="1"/>
</dbReference>
<dbReference type="InterPro" id="IPR035906">
    <property type="entry name" value="MetI-like_sf"/>
</dbReference>
<dbReference type="Gene3D" id="1.10.3720.10">
    <property type="entry name" value="MetI-like"/>
    <property type="match status" value="1"/>
</dbReference>
<dbReference type="PROSITE" id="PS50928">
    <property type="entry name" value="ABC_TM1"/>
    <property type="match status" value="1"/>
</dbReference>
<feature type="transmembrane region" description="Helical" evidence="7">
    <location>
        <begin position="107"/>
        <end position="128"/>
    </location>
</feature>
<organism evidence="10 11">
    <name type="scientific">Ferrithrix thermotolerans DSM 19514</name>
    <dbReference type="NCBI Taxonomy" id="1121881"/>
    <lineage>
        <taxon>Bacteria</taxon>
        <taxon>Bacillati</taxon>
        <taxon>Actinomycetota</taxon>
        <taxon>Acidimicrobiia</taxon>
        <taxon>Acidimicrobiales</taxon>
        <taxon>Acidimicrobiaceae</taxon>
        <taxon>Ferrithrix</taxon>
    </lineage>
</organism>
<dbReference type="Pfam" id="PF00528">
    <property type="entry name" value="BPD_transp_1"/>
    <property type="match status" value="1"/>
</dbReference>
<dbReference type="PANTHER" id="PTHR43386">
    <property type="entry name" value="OLIGOPEPTIDE TRANSPORT SYSTEM PERMEASE PROTEIN APPC"/>
    <property type="match status" value="1"/>
</dbReference>
<evidence type="ECO:0000256" key="3">
    <source>
        <dbReference type="ARBA" id="ARBA00022475"/>
    </source>
</evidence>
<keyword evidence="2 7" id="KW-0813">Transport</keyword>
<keyword evidence="6 7" id="KW-0472">Membrane</keyword>
<proteinExistence type="inferred from homology"/>
<dbReference type="STRING" id="1121881.SAMN02745225_01985"/>
<dbReference type="CDD" id="cd06261">
    <property type="entry name" value="TM_PBP2"/>
    <property type="match status" value="1"/>
</dbReference>
<protein>
    <submittedName>
        <fullName evidence="10">Peptide/nickel transport system permease protein</fullName>
    </submittedName>
</protein>
<evidence type="ECO:0000256" key="1">
    <source>
        <dbReference type="ARBA" id="ARBA00004651"/>
    </source>
</evidence>
<dbReference type="GO" id="GO:0055085">
    <property type="term" value="P:transmembrane transport"/>
    <property type="evidence" value="ECO:0007669"/>
    <property type="project" value="InterPro"/>
</dbReference>
<dbReference type="PANTHER" id="PTHR43386:SF1">
    <property type="entry name" value="D,D-DIPEPTIDE TRANSPORT SYSTEM PERMEASE PROTEIN DDPC-RELATED"/>
    <property type="match status" value="1"/>
</dbReference>
<dbReference type="EMBL" id="FQUL01000037">
    <property type="protein sequence ID" value="SHE91505.1"/>
    <property type="molecule type" value="Genomic_DNA"/>
</dbReference>
<dbReference type="AlphaFoldDB" id="A0A1M4XDI6"/>
<comment type="similarity">
    <text evidence="7">Belongs to the binding-protein-dependent transport system permease family.</text>
</comment>
<dbReference type="InterPro" id="IPR025966">
    <property type="entry name" value="OppC_N"/>
</dbReference>
<feature type="region of interest" description="Disordered" evidence="8">
    <location>
        <begin position="1"/>
        <end position="23"/>
    </location>
</feature>
<gene>
    <name evidence="10" type="ORF">SAMN02745225_01985</name>
</gene>